<feature type="domain" description="HTH cro/C1-type" evidence="1">
    <location>
        <begin position="20"/>
        <end position="69"/>
    </location>
</feature>
<dbReference type="CDD" id="cd00093">
    <property type="entry name" value="HTH_XRE"/>
    <property type="match status" value="1"/>
</dbReference>
<evidence type="ECO:0000259" key="1">
    <source>
        <dbReference type="PROSITE" id="PS50943"/>
    </source>
</evidence>
<evidence type="ECO:0000313" key="2">
    <source>
        <dbReference type="EMBL" id="MDZ5480080.1"/>
    </source>
</evidence>
<dbReference type="PROSITE" id="PS50943">
    <property type="entry name" value="HTH_CROC1"/>
    <property type="match status" value="1"/>
</dbReference>
<accession>A0AAW9JN12</accession>
<dbReference type="Gene3D" id="1.10.260.40">
    <property type="entry name" value="lambda repressor-like DNA-binding domains"/>
    <property type="match status" value="1"/>
</dbReference>
<dbReference type="SMART" id="SM00530">
    <property type="entry name" value="HTH_XRE"/>
    <property type="match status" value="1"/>
</dbReference>
<dbReference type="InterPro" id="IPR001387">
    <property type="entry name" value="Cro/C1-type_HTH"/>
</dbReference>
<protein>
    <submittedName>
        <fullName evidence="2">Helix-turn-helix transcriptional regulator</fullName>
    </submittedName>
</protein>
<dbReference type="RefSeq" id="WP_322471389.1">
    <property type="nucleotide sequence ID" value="NZ_JAXOTW010000026.1"/>
</dbReference>
<proteinExistence type="predicted"/>
<name>A0AAW9JN12_BACTU</name>
<dbReference type="InterPro" id="IPR010982">
    <property type="entry name" value="Lambda_DNA-bd_dom_sf"/>
</dbReference>
<dbReference type="GO" id="GO:0003677">
    <property type="term" value="F:DNA binding"/>
    <property type="evidence" value="ECO:0007669"/>
    <property type="project" value="InterPro"/>
</dbReference>
<sequence length="77" mass="8860">MAWEWLSIKPRSKLGKFLDRHDLTQEKVSKVSGVSKSTLSRLCKGNAFHPSFKNQNKIITALRKLTGKNINPTDFWM</sequence>
<reference evidence="2" key="1">
    <citation type="submission" date="2023-12" db="EMBL/GenBank/DDBJ databases">
        <title>Genome sequence of Bacillus thuringiensis strain SS10.</title>
        <authorList>
            <person name="Rouis S."/>
        </authorList>
    </citation>
    <scope>NUCLEOTIDE SEQUENCE</scope>
    <source>
        <strain evidence="2">SS10</strain>
    </source>
</reference>
<evidence type="ECO:0000313" key="3">
    <source>
        <dbReference type="Proteomes" id="UP001292252"/>
    </source>
</evidence>
<gene>
    <name evidence="2" type="ORF">U2F49_28435</name>
</gene>
<comment type="caution">
    <text evidence="2">The sequence shown here is derived from an EMBL/GenBank/DDBJ whole genome shotgun (WGS) entry which is preliminary data.</text>
</comment>
<dbReference type="Pfam" id="PF01381">
    <property type="entry name" value="HTH_3"/>
    <property type="match status" value="1"/>
</dbReference>
<dbReference type="SUPFAM" id="SSF47413">
    <property type="entry name" value="lambda repressor-like DNA-binding domains"/>
    <property type="match status" value="1"/>
</dbReference>
<dbReference type="Proteomes" id="UP001292252">
    <property type="component" value="Unassembled WGS sequence"/>
</dbReference>
<dbReference type="AlphaFoldDB" id="A0AAW9JN12"/>
<dbReference type="EMBL" id="JAXOTW010000026">
    <property type="protein sequence ID" value="MDZ5480080.1"/>
    <property type="molecule type" value="Genomic_DNA"/>
</dbReference>
<organism evidence="2 3">
    <name type="scientific">Bacillus thuringiensis</name>
    <dbReference type="NCBI Taxonomy" id="1428"/>
    <lineage>
        <taxon>Bacteria</taxon>
        <taxon>Bacillati</taxon>
        <taxon>Bacillota</taxon>
        <taxon>Bacilli</taxon>
        <taxon>Bacillales</taxon>
        <taxon>Bacillaceae</taxon>
        <taxon>Bacillus</taxon>
        <taxon>Bacillus cereus group</taxon>
    </lineage>
</organism>